<gene>
    <name evidence="1" type="ORF">AS594_07020</name>
</gene>
<sequence>METRITVRTWYGTGQMYEMQISPAMYAADMLVNRDKGEASYRWTGEDRNGERLHVTWVPAPRFGTATLYAYEVPLGSE</sequence>
<evidence type="ECO:0000313" key="1">
    <source>
        <dbReference type="EMBL" id="OEJ24273.1"/>
    </source>
</evidence>
<keyword evidence="2" id="KW-1185">Reference proteome</keyword>
<organism evidence="1 2">
    <name type="scientific">Streptomyces agglomeratus</name>
    <dbReference type="NCBI Taxonomy" id="285458"/>
    <lineage>
        <taxon>Bacteria</taxon>
        <taxon>Bacillati</taxon>
        <taxon>Actinomycetota</taxon>
        <taxon>Actinomycetes</taxon>
        <taxon>Kitasatosporales</taxon>
        <taxon>Streptomycetaceae</taxon>
        <taxon>Streptomyces</taxon>
    </lineage>
</organism>
<proteinExistence type="predicted"/>
<comment type="caution">
    <text evidence="1">The sequence shown here is derived from an EMBL/GenBank/DDBJ whole genome shotgun (WGS) entry which is preliminary data.</text>
</comment>
<accession>A0A1E5P407</accession>
<dbReference type="AlphaFoldDB" id="A0A1E5P407"/>
<name>A0A1E5P407_9ACTN</name>
<reference evidence="1 2" key="1">
    <citation type="submission" date="2016-08" db="EMBL/GenBank/DDBJ databases">
        <title>Complete genome sequence of Streptomyces agglomeratus strain 6-3-2, a novel anti-MRSA actinomycete isolated from Wuli of Tebit, China.</title>
        <authorList>
            <person name="Chen X."/>
        </authorList>
    </citation>
    <scope>NUCLEOTIDE SEQUENCE [LARGE SCALE GENOMIC DNA]</scope>
    <source>
        <strain evidence="1 2">6-3-2</strain>
    </source>
</reference>
<dbReference type="EMBL" id="MEHJ01000001">
    <property type="protein sequence ID" value="OEJ24273.1"/>
    <property type="molecule type" value="Genomic_DNA"/>
</dbReference>
<dbReference type="RefSeq" id="WP_069935000.1">
    <property type="nucleotide sequence ID" value="NZ_MEHJ01000001.1"/>
</dbReference>
<protein>
    <submittedName>
        <fullName evidence="1">Uncharacterized protein</fullName>
    </submittedName>
</protein>
<evidence type="ECO:0000313" key="2">
    <source>
        <dbReference type="Proteomes" id="UP000095759"/>
    </source>
</evidence>
<dbReference type="Proteomes" id="UP000095759">
    <property type="component" value="Unassembled WGS sequence"/>
</dbReference>